<dbReference type="Proteomes" id="UP000735302">
    <property type="component" value="Unassembled WGS sequence"/>
</dbReference>
<evidence type="ECO:0000313" key="3">
    <source>
        <dbReference type="Proteomes" id="UP000735302"/>
    </source>
</evidence>
<gene>
    <name evidence="2" type="ORF">PoB_001275600</name>
</gene>
<evidence type="ECO:0000256" key="1">
    <source>
        <dbReference type="SAM" id="MobiDB-lite"/>
    </source>
</evidence>
<proteinExistence type="predicted"/>
<accession>A0AAV3YS99</accession>
<feature type="compositionally biased region" description="Polar residues" evidence="1">
    <location>
        <begin position="66"/>
        <end position="75"/>
    </location>
</feature>
<sequence>MANYLIMPFAKINQNPTPGYPRLGLSVGPTLLVVKDWKFEFVNVRSDQLHAQASPQQGDLRLSGPPSGQGSNSRQKGPCRSQGGLASHCATDTPP</sequence>
<organism evidence="2 3">
    <name type="scientific">Plakobranchus ocellatus</name>
    <dbReference type="NCBI Taxonomy" id="259542"/>
    <lineage>
        <taxon>Eukaryota</taxon>
        <taxon>Metazoa</taxon>
        <taxon>Spiralia</taxon>
        <taxon>Lophotrochozoa</taxon>
        <taxon>Mollusca</taxon>
        <taxon>Gastropoda</taxon>
        <taxon>Heterobranchia</taxon>
        <taxon>Euthyneura</taxon>
        <taxon>Panpulmonata</taxon>
        <taxon>Sacoglossa</taxon>
        <taxon>Placobranchoidea</taxon>
        <taxon>Plakobranchidae</taxon>
        <taxon>Plakobranchus</taxon>
    </lineage>
</organism>
<evidence type="ECO:0000313" key="2">
    <source>
        <dbReference type="EMBL" id="GFN86250.1"/>
    </source>
</evidence>
<comment type="caution">
    <text evidence="2">The sequence shown here is derived from an EMBL/GenBank/DDBJ whole genome shotgun (WGS) entry which is preliminary data.</text>
</comment>
<dbReference type="AlphaFoldDB" id="A0AAV3YS99"/>
<keyword evidence="3" id="KW-1185">Reference proteome</keyword>
<name>A0AAV3YS99_9GAST</name>
<feature type="region of interest" description="Disordered" evidence="1">
    <location>
        <begin position="50"/>
        <end position="95"/>
    </location>
</feature>
<protein>
    <submittedName>
        <fullName evidence="2">Uncharacterized protein</fullName>
    </submittedName>
</protein>
<dbReference type="EMBL" id="BLXT01001503">
    <property type="protein sequence ID" value="GFN86250.1"/>
    <property type="molecule type" value="Genomic_DNA"/>
</dbReference>
<reference evidence="2 3" key="1">
    <citation type="journal article" date="2021" name="Elife">
        <title>Chloroplast acquisition without the gene transfer in kleptoplastic sea slugs, Plakobranchus ocellatus.</title>
        <authorList>
            <person name="Maeda T."/>
            <person name="Takahashi S."/>
            <person name="Yoshida T."/>
            <person name="Shimamura S."/>
            <person name="Takaki Y."/>
            <person name="Nagai Y."/>
            <person name="Toyoda A."/>
            <person name="Suzuki Y."/>
            <person name="Arimoto A."/>
            <person name="Ishii H."/>
            <person name="Satoh N."/>
            <person name="Nishiyama T."/>
            <person name="Hasebe M."/>
            <person name="Maruyama T."/>
            <person name="Minagawa J."/>
            <person name="Obokata J."/>
            <person name="Shigenobu S."/>
        </authorList>
    </citation>
    <scope>NUCLEOTIDE SEQUENCE [LARGE SCALE GENOMIC DNA]</scope>
</reference>